<dbReference type="OrthoDB" id="1550511at2"/>
<dbReference type="Proteomes" id="UP000034407">
    <property type="component" value="Unassembled WGS sequence"/>
</dbReference>
<dbReference type="InterPro" id="IPR045352">
    <property type="entry name" value="DUF6530"/>
</dbReference>
<dbReference type="RefSeq" id="WP_046821602.1">
    <property type="nucleotide sequence ID" value="NZ_LBBT01000018.1"/>
</dbReference>
<accession>A0A0M3DKH3</accession>
<protein>
    <submittedName>
        <fullName evidence="1">Uncharacterized protein</fullName>
    </submittedName>
</protein>
<name>A0A0M3DKH3_9FIRM</name>
<proteinExistence type="predicted"/>
<reference evidence="1 2" key="1">
    <citation type="submission" date="2015-04" db="EMBL/GenBank/DDBJ databases">
        <title>Microcin producing Clostridium sp. JC272T.</title>
        <authorList>
            <person name="Jyothsna T."/>
            <person name="Sasikala C."/>
            <person name="Ramana C."/>
        </authorList>
    </citation>
    <scope>NUCLEOTIDE SEQUENCE [LARGE SCALE GENOMIC DNA]</scope>
    <source>
        <strain evidence="1 2">JC272</strain>
    </source>
</reference>
<dbReference type="AlphaFoldDB" id="A0A0M3DKH3"/>
<dbReference type="PATRIC" id="fig|1629550.3.peg.131"/>
<organism evidence="1 2">
    <name type="scientific">Paraclostridium benzoelyticum</name>
    <dbReference type="NCBI Taxonomy" id="1629550"/>
    <lineage>
        <taxon>Bacteria</taxon>
        <taxon>Bacillati</taxon>
        <taxon>Bacillota</taxon>
        <taxon>Clostridia</taxon>
        <taxon>Peptostreptococcales</taxon>
        <taxon>Peptostreptococcaceae</taxon>
        <taxon>Paraclostridium</taxon>
    </lineage>
</organism>
<evidence type="ECO:0000313" key="1">
    <source>
        <dbReference type="EMBL" id="KKY02848.1"/>
    </source>
</evidence>
<dbReference type="Pfam" id="PF20140">
    <property type="entry name" value="DUF6530"/>
    <property type="match status" value="1"/>
</dbReference>
<gene>
    <name evidence="1" type="ORF">VN21_00880</name>
</gene>
<evidence type="ECO:0000313" key="2">
    <source>
        <dbReference type="Proteomes" id="UP000034407"/>
    </source>
</evidence>
<dbReference type="EMBL" id="LBBT01000018">
    <property type="protein sequence ID" value="KKY02848.1"/>
    <property type="molecule type" value="Genomic_DNA"/>
</dbReference>
<keyword evidence="2" id="KW-1185">Reference proteome</keyword>
<sequence length="148" mass="16871">MEFKPVITCDNYKKIDGYRAPSSDIEKVDMGVKENIDNNRLEIIARLLKADGKFDEIPVNRILDMAILLCEASLYFKEAYRMPKFYDENNLTISRVGLQGDAMNIKICEDNKNLDKDIITLADELTNQGELLGERFSVLAEILAELGY</sequence>
<comment type="caution">
    <text evidence="1">The sequence shown here is derived from an EMBL/GenBank/DDBJ whole genome shotgun (WGS) entry which is preliminary data.</text>
</comment>